<dbReference type="PANTHER" id="PTHR38107:SF3">
    <property type="entry name" value="LYSOZYME RRRD-RELATED"/>
    <property type="match status" value="1"/>
</dbReference>
<evidence type="ECO:0000256" key="1">
    <source>
        <dbReference type="ARBA" id="ARBA00000632"/>
    </source>
</evidence>
<evidence type="ECO:0000256" key="5">
    <source>
        <dbReference type="ARBA" id="ARBA00023200"/>
    </source>
</evidence>
<dbReference type="HAMAP" id="MF_04110">
    <property type="entry name" value="ENDOLYSIN_T4"/>
    <property type="match status" value="1"/>
</dbReference>
<comment type="similarity">
    <text evidence="7">Belongs to the glycosyl hydrolase 24 family.</text>
</comment>
<dbReference type="GO" id="GO:0003796">
    <property type="term" value="F:lysozyme activity"/>
    <property type="evidence" value="ECO:0007669"/>
    <property type="project" value="UniProtKB-EC"/>
</dbReference>
<keyword evidence="6 7" id="KW-0326">Glycosidase</keyword>
<dbReference type="Gene3D" id="1.10.530.40">
    <property type="match status" value="1"/>
</dbReference>
<dbReference type="GO" id="GO:0016998">
    <property type="term" value="P:cell wall macromolecule catabolic process"/>
    <property type="evidence" value="ECO:0007669"/>
    <property type="project" value="InterPro"/>
</dbReference>
<evidence type="ECO:0000313" key="9">
    <source>
        <dbReference type="EMBL" id="AWN44528.1"/>
    </source>
</evidence>
<dbReference type="GO" id="GO:0009253">
    <property type="term" value="P:peptidoglycan catabolic process"/>
    <property type="evidence" value="ECO:0007669"/>
    <property type="project" value="InterPro"/>
</dbReference>
<keyword evidence="2 7" id="KW-0929">Antimicrobial</keyword>
<accession>A0A2U8WG64</accession>
<dbReference type="GO" id="GO:0031640">
    <property type="term" value="P:killing of cells of another organism"/>
    <property type="evidence" value="ECO:0007669"/>
    <property type="project" value="UniProtKB-KW"/>
</dbReference>
<dbReference type="EMBL" id="CP029550">
    <property type="protein sequence ID" value="AWN44528.1"/>
    <property type="molecule type" value="Genomic_DNA"/>
</dbReference>
<dbReference type="InterPro" id="IPR034690">
    <property type="entry name" value="Endolysin_T4_type"/>
</dbReference>
<dbReference type="InterPro" id="IPR023346">
    <property type="entry name" value="Lysozyme-like_dom_sf"/>
</dbReference>
<organism evidence="9 10">
    <name type="scientific">Methylobacterium durans</name>
    <dbReference type="NCBI Taxonomy" id="2202825"/>
    <lineage>
        <taxon>Bacteria</taxon>
        <taxon>Pseudomonadati</taxon>
        <taxon>Pseudomonadota</taxon>
        <taxon>Alphaproteobacteria</taxon>
        <taxon>Hyphomicrobiales</taxon>
        <taxon>Methylobacteriaceae</taxon>
        <taxon>Methylobacterium</taxon>
    </lineage>
</organism>
<dbReference type="InterPro" id="IPR033907">
    <property type="entry name" value="Endolysin_autolysin"/>
</dbReference>
<dbReference type="InterPro" id="IPR051018">
    <property type="entry name" value="Bacteriophage_GH24"/>
</dbReference>
<reference evidence="10" key="1">
    <citation type="submission" date="2018-05" db="EMBL/GenBank/DDBJ databases">
        <title>Complete Genome Sequence of Methylobacterium sp. 17SD2-17.</title>
        <authorList>
            <person name="Srinivasan S."/>
        </authorList>
    </citation>
    <scope>NUCLEOTIDE SEQUENCE [LARGE SCALE GENOMIC DNA]</scope>
    <source>
        <strain evidence="10">17SD2-17</strain>
    </source>
</reference>
<dbReference type="CDD" id="cd00737">
    <property type="entry name" value="lyz_endolysin_autolysin"/>
    <property type="match status" value="1"/>
</dbReference>
<keyword evidence="4 7" id="KW-0378">Hydrolase</keyword>
<keyword evidence="3 7" id="KW-0081">Bacteriolytic enzyme</keyword>
<dbReference type="OrthoDB" id="5327667at2"/>
<dbReference type="InterPro" id="IPR002196">
    <property type="entry name" value="Glyco_hydro_24"/>
</dbReference>
<sequence>MMLTQTGRAVLIAREGRRLSAYRDSAGIWTIGVRHTSAAGPPRVTPGLTLTEEACDALFARDVARFEAAVRETVPPDLPDHAFDALVSLCFNIGTDAFRRSTVVRRLRAGDRAGAGAAILLWNRPPELIPRRQAEADQFRTPYAEGLPRARRGDPATVPGPPPASLPPSLPPSRRPVPSAPVVRTGGPGPAGPGPLARLWRRLRARLGRT</sequence>
<evidence type="ECO:0000256" key="6">
    <source>
        <dbReference type="ARBA" id="ARBA00023295"/>
    </source>
</evidence>
<dbReference type="AlphaFoldDB" id="A0A2U8WG64"/>
<feature type="region of interest" description="Disordered" evidence="8">
    <location>
        <begin position="145"/>
        <end position="198"/>
    </location>
</feature>
<evidence type="ECO:0000256" key="7">
    <source>
        <dbReference type="RuleBase" id="RU003788"/>
    </source>
</evidence>
<dbReference type="PANTHER" id="PTHR38107">
    <property type="match status" value="1"/>
</dbReference>
<evidence type="ECO:0000313" key="10">
    <source>
        <dbReference type="Proteomes" id="UP000245926"/>
    </source>
</evidence>
<dbReference type="InterPro" id="IPR023347">
    <property type="entry name" value="Lysozyme_dom_sf"/>
</dbReference>
<evidence type="ECO:0000256" key="8">
    <source>
        <dbReference type="SAM" id="MobiDB-lite"/>
    </source>
</evidence>
<dbReference type="SUPFAM" id="SSF53955">
    <property type="entry name" value="Lysozyme-like"/>
    <property type="match status" value="1"/>
</dbReference>
<dbReference type="GO" id="GO:0042742">
    <property type="term" value="P:defense response to bacterium"/>
    <property type="evidence" value="ECO:0007669"/>
    <property type="project" value="UniProtKB-KW"/>
</dbReference>
<name>A0A2U8WG64_9HYPH</name>
<evidence type="ECO:0000256" key="4">
    <source>
        <dbReference type="ARBA" id="ARBA00022801"/>
    </source>
</evidence>
<keyword evidence="5" id="KW-1035">Host cytoplasm</keyword>
<proteinExistence type="inferred from homology"/>
<protein>
    <recommendedName>
        <fullName evidence="7">Lysozyme</fullName>
        <ecNumber evidence="7">3.2.1.17</ecNumber>
    </recommendedName>
</protein>
<evidence type="ECO:0000256" key="2">
    <source>
        <dbReference type="ARBA" id="ARBA00022529"/>
    </source>
</evidence>
<dbReference type="RefSeq" id="WP_109896337.1">
    <property type="nucleotide sequence ID" value="NZ_CP029550.1"/>
</dbReference>
<dbReference type="Pfam" id="PF00959">
    <property type="entry name" value="Phage_lysozyme"/>
    <property type="match status" value="1"/>
</dbReference>
<dbReference type="Proteomes" id="UP000245926">
    <property type="component" value="Chromosome"/>
</dbReference>
<gene>
    <name evidence="9" type="ORF">DK389_12570</name>
</gene>
<evidence type="ECO:0000256" key="3">
    <source>
        <dbReference type="ARBA" id="ARBA00022638"/>
    </source>
</evidence>
<comment type="catalytic activity">
    <reaction evidence="1 7">
        <text>Hydrolysis of (1-&gt;4)-beta-linkages between N-acetylmuramic acid and N-acetyl-D-glucosamine residues in a peptidoglycan and between N-acetyl-D-glucosamine residues in chitodextrins.</text>
        <dbReference type="EC" id="3.2.1.17"/>
    </reaction>
</comment>
<keyword evidence="10" id="KW-1185">Reference proteome</keyword>
<dbReference type="EC" id="3.2.1.17" evidence="7"/>
<dbReference type="KEGG" id="mets:DK389_12570"/>
<feature type="compositionally biased region" description="Pro residues" evidence="8">
    <location>
        <begin position="158"/>
        <end position="179"/>
    </location>
</feature>